<dbReference type="OrthoDB" id="6335877at2"/>
<dbReference type="KEGG" id="salk:FBQ74_03960"/>
<evidence type="ECO:0000313" key="2">
    <source>
        <dbReference type="Proteomes" id="UP000304912"/>
    </source>
</evidence>
<name>A0A5B7YB04_9ALTE</name>
<accession>A0A5B7YB04</accession>
<evidence type="ECO:0000313" key="1">
    <source>
        <dbReference type="EMBL" id="QCZ92678.1"/>
    </source>
</evidence>
<reference evidence="1 2" key="1">
    <citation type="submission" date="2019-04" db="EMBL/GenBank/DDBJ databases">
        <title>Salinimonas iocasae sp. nov., a halophilic bacterium isolated from the outer tube casing of tubeworms in Okinawa Trough.</title>
        <authorList>
            <person name="Zhang H."/>
            <person name="Wang H."/>
            <person name="Li C."/>
        </authorList>
    </citation>
    <scope>NUCLEOTIDE SEQUENCE [LARGE SCALE GENOMIC DNA]</scope>
    <source>
        <strain evidence="1 2">KX18D6</strain>
    </source>
</reference>
<dbReference type="EMBL" id="CP039852">
    <property type="protein sequence ID" value="QCZ92678.1"/>
    <property type="molecule type" value="Genomic_DNA"/>
</dbReference>
<sequence length="61" mass="7042">MDVNNERLKLLLHQTDSAFQALLQQPDSAERNYAYESAKQELDTYIASVRKTLTQRISSQL</sequence>
<keyword evidence="2" id="KW-1185">Reference proteome</keyword>
<dbReference type="RefSeq" id="WP_139755427.1">
    <property type="nucleotide sequence ID" value="NZ_CP039852.1"/>
</dbReference>
<dbReference type="Proteomes" id="UP000304912">
    <property type="component" value="Chromosome"/>
</dbReference>
<gene>
    <name evidence="1" type="ORF">FBQ74_03960</name>
</gene>
<protein>
    <submittedName>
        <fullName evidence="1">Uncharacterized protein</fullName>
    </submittedName>
</protein>
<dbReference type="AlphaFoldDB" id="A0A5B7YB04"/>
<organism evidence="1 2">
    <name type="scientific">Salinimonas iocasae</name>
    <dbReference type="NCBI Taxonomy" id="2572577"/>
    <lineage>
        <taxon>Bacteria</taxon>
        <taxon>Pseudomonadati</taxon>
        <taxon>Pseudomonadota</taxon>
        <taxon>Gammaproteobacteria</taxon>
        <taxon>Alteromonadales</taxon>
        <taxon>Alteromonadaceae</taxon>
        <taxon>Alteromonas/Salinimonas group</taxon>
        <taxon>Salinimonas</taxon>
    </lineage>
</organism>
<proteinExistence type="predicted"/>